<dbReference type="Proteomes" id="UP000247409">
    <property type="component" value="Unassembled WGS sequence"/>
</dbReference>
<accession>A0A2V3IY98</accession>
<gene>
    <name evidence="1" type="ORF">BWQ96_03646</name>
</gene>
<dbReference type="EMBL" id="NBIV01000035">
    <property type="protein sequence ID" value="PXF46657.1"/>
    <property type="molecule type" value="Genomic_DNA"/>
</dbReference>
<comment type="caution">
    <text evidence="1">The sequence shown here is derived from an EMBL/GenBank/DDBJ whole genome shotgun (WGS) entry which is preliminary data.</text>
</comment>
<sequence length="131" mass="14880">MLLGKLQVECVGHTEELKEAGVPCESSKSLIPGTKAMLDDNEIRKSLLQFEEFLSTTGAGERRLNKHVQALREFMEKVHDDGRYPLSVVHRDMHEESIVRTREVAAGKSYVLCNWGFSTRSTYHECGTRQI</sequence>
<organism evidence="1 2">
    <name type="scientific">Gracilariopsis chorda</name>
    <dbReference type="NCBI Taxonomy" id="448386"/>
    <lineage>
        <taxon>Eukaryota</taxon>
        <taxon>Rhodophyta</taxon>
        <taxon>Florideophyceae</taxon>
        <taxon>Rhodymeniophycidae</taxon>
        <taxon>Gracilariales</taxon>
        <taxon>Gracilariaceae</taxon>
        <taxon>Gracilariopsis</taxon>
    </lineage>
</organism>
<reference evidence="1 2" key="1">
    <citation type="journal article" date="2018" name="Mol. Biol. Evol.">
        <title>Analysis of the draft genome of the red seaweed Gracilariopsis chorda provides insights into genome size evolution in Rhodophyta.</title>
        <authorList>
            <person name="Lee J."/>
            <person name="Yang E.C."/>
            <person name="Graf L."/>
            <person name="Yang J.H."/>
            <person name="Qiu H."/>
            <person name="Zel Zion U."/>
            <person name="Chan C.X."/>
            <person name="Stephens T.G."/>
            <person name="Weber A.P.M."/>
            <person name="Boo G.H."/>
            <person name="Boo S.M."/>
            <person name="Kim K.M."/>
            <person name="Shin Y."/>
            <person name="Jung M."/>
            <person name="Lee S.J."/>
            <person name="Yim H.S."/>
            <person name="Lee J.H."/>
            <person name="Bhattacharya D."/>
            <person name="Yoon H.S."/>
        </authorList>
    </citation>
    <scope>NUCLEOTIDE SEQUENCE [LARGE SCALE GENOMIC DNA]</scope>
    <source>
        <strain evidence="1 2">SKKU-2015</strain>
        <tissue evidence="1">Whole body</tissue>
    </source>
</reference>
<protein>
    <submittedName>
        <fullName evidence="1">Uncharacterized protein</fullName>
    </submittedName>
</protein>
<keyword evidence="2" id="KW-1185">Reference proteome</keyword>
<proteinExistence type="predicted"/>
<dbReference type="AlphaFoldDB" id="A0A2V3IY98"/>
<name>A0A2V3IY98_9FLOR</name>
<evidence type="ECO:0000313" key="2">
    <source>
        <dbReference type="Proteomes" id="UP000247409"/>
    </source>
</evidence>
<evidence type="ECO:0000313" key="1">
    <source>
        <dbReference type="EMBL" id="PXF46657.1"/>
    </source>
</evidence>